<accession>A0AAE1T1J5</accession>
<dbReference type="Proteomes" id="UP001291623">
    <property type="component" value="Unassembled WGS sequence"/>
</dbReference>
<feature type="region of interest" description="Disordered" evidence="1">
    <location>
        <begin position="21"/>
        <end position="83"/>
    </location>
</feature>
<name>A0AAE1T1J5_9SOLA</name>
<reference evidence="2" key="1">
    <citation type="submission" date="2023-12" db="EMBL/GenBank/DDBJ databases">
        <title>Genome assembly of Anisodus tanguticus.</title>
        <authorList>
            <person name="Wang Y.-J."/>
        </authorList>
    </citation>
    <scope>NUCLEOTIDE SEQUENCE</scope>
    <source>
        <strain evidence="2">KB-2021</strain>
        <tissue evidence="2">Leaf</tissue>
    </source>
</reference>
<dbReference type="EMBL" id="JAVYJV010000001">
    <property type="protein sequence ID" value="KAK4379801.1"/>
    <property type="molecule type" value="Genomic_DNA"/>
</dbReference>
<proteinExistence type="predicted"/>
<organism evidence="2 3">
    <name type="scientific">Anisodus tanguticus</name>
    <dbReference type="NCBI Taxonomy" id="243964"/>
    <lineage>
        <taxon>Eukaryota</taxon>
        <taxon>Viridiplantae</taxon>
        <taxon>Streptophyta</taxon>
        <taxon>Embryophyta</taxon>
        <taxon>Tracheophyta</taxon>
        <taxon>Spermatophyta</taxon>
        <taxon>Magnoliopsida</taxon>
        <taxon>eudicotyledons</taxon>
        <taxon>Gunneridae</taxon>
        <taxon>Pentapetalae</taxon>
        <taxon>asterids</taxon>
        <taxon>lamiids</taxon>
        <taxon>Solanales</taxon>
        <taxon>Solanaceae</taxon>
        <taxon>Solanoideae</taxon>
        <taxon>Hyoscyameae</taxon>
        <taxon>Anisodus</taxon>
    </lineage>
</organism>
<evidence type="ECO:0000256" key="1">
    <source>
        <dbReference type="SAM" id="MobiDB-lite"/>
    </source>
</evidence>
<protein>
    <submittedName>
        <fullName evidence="2">Uncharacterized protein</fullName>
    </submittedName>
</protein>
<gene>
    <name evidence="2" type="ORF">RND71_001663</name>
</gene>
<comment type="caution">
    <text evidence="2">The sequence shown here is derived from an EMBL/GenBank/DDBJ whole genome shotgun (WGS) entry which is preliminary data.</text>
</comment>
<evidence type="ECO:0000313" key="2">
    <source>
        <dbReference type="EMBL" id="KAK4379801.1"/>
    </source>
</evidence>
<dbReference type="AlphaFoldDB" id="A0AAE1T1J5"/>
<sequence length="83" mass="9163">MIVKVKPQAKKAKIDLVTSDSSLTATKVSNDDRKQPSSDVDNVSKFETEESQRLVKRPIANANNHEPVTISSLVSYSDESDDE</sequence>
<evidence type="ECO:0000313" key="3">
    <source>
        <dbReference type="Proteomes" id="UP001291623"/>
    </source>
</evidence>
<feature type="compositionally biased region" description="Basic and acidic residues" evidence="1">
    <location>
        <begin position="29"/>
        <end position="53"/>
    </location>
</feature>
<keyword evidence="3" id="KW-1185">Reference proteome</keyword>
<feature type="compositionally biased region" description="Polar residues" evidence="1">
    <location>
        <begin position="61"/>
        <end position="77"/>
    </location>
</feature>